<dbReference type="SUPFAM" id="SSF53067">
    <property type="entry name" value="Actin-like ATPase domain"/>
    <property type="match status" value="1"/>
</dbReference>
<evidence type="ECO:0000313" key="3">
    <source>
        <dbReference type="EMBL" id="QBI19219.1"/>
    </source>
</evidence>
<dbReference type="AlphaFoldDB" id="A0A411YDA9"/>
<accession>A0A411YDA9</accession>
<dbReference type="EMBL" id="CP036402">
    <property type="protein sequence ID" value="QBI19219.1"/>
    <property type="molecule type" value="Genomic_DNA"/>
</dbReference>
<dbReference type="Gene3D" id="3.30.420.40">
    <property type="match status" value="2"/>
</dbReference>
<dbReference type="Pfam" id="PF01869">
    <property type="entry name" value="BcrAD_BadFG"/>
    <property type="match status" value="1"/>
</dbReference>
<feature type="compositionally biased region" description="Low complexity" evidence="1">
    <location>
        <begin position="1"/>
        <end position="15"/>
    </location>
</feature>
<dbReference type="OrthoDB" id="8701357at2"/>
<dbReference type="PANTHER" id="PTHR43190:SF3">
    <property type="entry name" value="N-ACETYL-D-GLUCOSAMINE KINASE"/>
    <property type="match status" value="1"/>
</dbReference>
<dbReference type="PANTHER" id="PTHR43190">
    <property type="entry name" value="N-ACETYL-D-GLUCOSAMINE KINASE"/>
    <property type="match status" value="1"/>
</dbReference>
<evidence type="ECO:0000259" key="2">
    <source>
        <dbReference type="Pfam" id="PF01869"/>
    </source>
</evidence>
<dbReference type="InterPro" id="IPR002731">
    <property type="entry name" value="ATPase_BadF"/>
</dbReference>
<feature type="domain" description="ATPase BadF/BadG/BcrA/BcrD type" evidence="2">
    <location>
        <begin position="63"/>
        <end position="347"/>
    </location>
</feature>
<evidence type="ECO:0000313" key="4">
    <source>
        <dbReference type="Proteomes" id="UP000291469"/>
    </source>
</evidence>
<keyword evidence="4" id="KW-1185">Reference proteome</keyword>
<dbReference type="InterPro" id="IPR043129">
    <property type="entry name" value="ATPase_NBD"/>
</dbReference>
<reference evidence="3 4" key="1">
    <citation type="submission" date="2019-01" db="EMBL/GenBank/DDBJ databases">
        <title>Egibacter rhizosphaerae EGI 80759T.</title>
        <authorList>
            <person name="Chen D.-D."/>
            <person name="Tian Y."/>
            <person name="Jiao J.-Y."/>
            <person name="Zhang X.-T."/>
            <person name="Zhang Y.-G."/>
            <person name="Zhang Y."/>
            <person name="Xiao M."/>
            <person name="Shu W.-S."/>
            <person name="Li W.-J."/>
        </authorList>
    </citation>
    <scope>NUCLEOTIDE SEQUENCE [LARGE SCALE GENOMIC DNA]</scope>
    <source>
        <strain evidence="3 4">EGI 80759</strain>
    </source>
</reference>
<gene>
    <name evidence="3" type="ORF">ER308_06475</name>
</gene>
<organism evidence="3 4">
    <name type="scientific">Egibacter rhizosphaerae</name>
    <dbReference type="NCBI Taxonomy" id="1670831"/>
    <lineage>
        <taxon>Bacteria</taxon>
        <taxon>Bacillati</taxon>
        <taxon>Actinomycetota</taxon>
        <taxon>Nitriliruptoria</taxon>
        <taxon>Egibacterales</taxon>
        <taxon>Egibacteraceae</taxon>
        <taxon>Egibacter</taxon>
    </lineage>
</organism>
<dbReference type="Proteomes" id="UP000291469">
    <property type="component" value="Chromosome"/>
</dbReference>
<evidence type="ECO:0000256" key="1">
    <source>
        <dbReference type="SAM" id="MobiDB-lite"/>
    </source>
</evidence>
<dbReference type="KEGG" id="erz:ER308_06475"/>
<sequence length="366" mass="36859">MVSSRARSTHRVSTARSRRSARGVPSADHRRGPATRLLARLLGLHVVLRLPEDRPMRPLVLIVDGGATGTRARWLEGDQRAEGTGVPHVSAAGEQAVAEAVASAVEGLPDVPVPDGTTLVAGLTGLFETPEAAGGLGDALRARIGVETVVLTGDVVTAHAGALGGASGVVVAAGTGSVALAVGDDGTWARADGWGALLGDAGSGHWIGRRALEAALRWYDGRAGGSQALAASAQERYGPLGGVASRVYAASAPVREIAAFARDAAEVARAGDEVARSIWSSAAEELAETATAAARRAGSTEGIGRVSWTGGLLDVADLLGAPFREAVSARLPGARIVAPLGDPLDGAGVIARGSAVHEPLVLTGDG</sequence>
<dbReference type="InterPro" id="IPR052519">
    <property type="entry name" value="Euk-type_GlcNAc_Kinase"/>
</dbReference>
<proteinExistence type="predicted"/>
<feature type="region of interest" description="Disordered" evidence="1">
    <location>
        <begin position="1"/>
        <end position="31"/>
    </location>
</feature>
<protein>
    <submittedName>
        <fullName evidence="3">ATPase</fullName>
    </submittedName>
</protein>
<name>A0A411YDA9_9ACTN</name>